<dbReference type="InterPro" id="IPR014580">
    <property type="entry name" value="UCP033199"/>
</dbReference>
<evidence type="ECO:0008006" key="3">
    <source>
        <dbReference type="Google" id="ProtNLM"/>
    </source>
</evidence>
<dbReference type="Gene3D" id="1.10.8.290">
    <property type="entry name" value="uncharacterized protein sp1917 domain"/>
    <property type="match status" value="1"/>
</dbReference>
<protein>
    <recommendedName>
        <fullName evidence="3">DUF2200 domain-containing protein</fullName>
    </recommendedName>
</protein>
<dbReference type="EMBL" id="CAJNIZ010000937">
    <property type="protein sequence ID" value="CAE7178850.1"/>
    <property type="molecule type" value="Genomic_DNA"/>
</dbReference>
<dbReference type="AlphaFoldDB" id="A0A812IXG2"/>
<dbReference type="InterPro" id="IPR023204">
    <property type="entry name" value="SP1917_dom_sf"/>
</dbReference>
<dbReference type="OrthoDB" id="426649at2759"/>
<name>A0A812IXG2_SYMPI</name>
<comment type="caution">
    <text evidence="1">The sequence shown here is derived from an EMBL/GenBank/DDBJ whole genome shotgun (WGS) entry which is preliminary data.</text>
</comment>
<evidence type="ECO:0000313" key="2">
    <source>
        <dbReference type="Proteomes" id="UP000649617"/>
    </source>
</evidence>
<evidence type="ECO:0000313" key="1">
    <source>
        <dbReference type="EMBL" id="CAE7178850.1"/>
    </source>
</evidence>
<sequence>MAFASIYPLYVQKVEKKGRKQKDVDQVICWLTGYTPQKLKEQIKLKSDVETFFKKAPRINPKAVKITGTVCGVVVQEVKDPVMRKVRFLDKLVDELCKGIPMEKVLRS</sequence>
<accession>A0A812IXG2</accession>
<gene>
    <name evidence="1" type="ORF">SPIL2461_LOCUS991</name>
</gene>
<keyword evidence="2" id="KW-1185">Reference proteome</keyword>
<dbReference type="Pfam" id="PF09966">
    <property type="entry name" value="DUF2200"/>
    <property type="match status" value="1"/>
</dbReference>
<dbReference type="Proteomes" id="UP000649617">
    <property type="component" value="Unassembled WGS sequence"/>
</dbReference>
<proteinExistence type="predicted"/>
<dbReference type="PIRSF" id="PIRSF033199">
    <property type="entry name" value="UCP033199"/>
    <property type="match status" value="1"/>
</dbReference>
<organism evidence="1 2">
    <name type="scientific">Symbiodinium pilosum</name>
    <name type="common">Dinoflagellate</name>
    <dbReference type="NCBI Taxonomy" id="2952"/>
    <lineage>
        <taxon>Eukaryota</taxon>
        <taxon>Sar</taxon>
        <taxon>Alveolata</taxon>
        <taxon>Dinophyceae</taxon>
        <taxon>Suessiales</taxon>
        <taxon>Symbiodiniaceae</taxon>
        <taxon>Symbiodinium</taxon>
    </lineage>
</organism>
<reference evidence="1" key="1">
    <citation type="submission" date="2021-02" db="EMBL/GenBank/DDBJ databases">
        <authorList>
            <person name="Dougan E. K."/>
            <person name="Rhodes N."/>
            <person name="Thang M."/>
            <person name="Chan C."/>
        </authorList>
    </citation>
    <scope>NUCLEOTIDE SEQUENCE</scope>
</reference>